<dbReference type="Proteomes" id="UP000829447">
    <property type="component" value="Linkage Group LG1"/>
</dbReference>
<organism evidence="1 2">
    <name type="scientific">Pangasianodon gigas</name>
    <name type="common">Mekong giant catfish</name>
    <name type="synonym">Pangasius gigas</name>
    <dbReference type="NCBI Taxonomy" id="30993"/>
    <lineage>
        <taxon>Eukaryota</taxon>
        <taxon>Metazoa</taxon>
        <taxon>Chordata</taxon>
        <taxon>Craniata</taxon>
        <taxon>Vertebrata</taxon>
        <taxon>Euteleostomi</taxon>
        <taxon>Actinopterygii</taxon>
        <taxon>Neopterygii</taxon>
        <taxon>Teleostei</taxon>
        <taxon>Ostariophysi</taxon>
        <taxon>Siluriformes</taxon>
        <taxon>Pangasiidae</taxon>
        <taxon>Pangasianodon</taxon>
    </lineage>
</organism>
<name>A0ACC5W8X9_PANGG</name>
<dbReference type="EMBL" id="CM040454">
    <property type="protein sequence ID" value="MCI4374790.1"/>
    <property type="molecule type" value="Genomic_DNA"/>
</dbReference>
<accession>A0ACC5W8X9</accession>
<keyword evidence="2" id="KW-1185">Reference proteome</keyword>
<proteinExistence type="predicted"/>
<gene>
    <name evidence="1" type="ORF">PGIGA_G00010410</name>
</gene>
<reference evidence="1 2" key="1">
    <citation type="journal article" date="2022" name="bioRxiv">
        <title>An ancient truncated duplication of the anti-Mullerian hormone receptor type 2 gene is a potential conserved master sex determinant in the Pangasiidae catfish family.</title>
        <authorList>
            <person name="Wen M."/>
            <person name="Pan Q."/>
            <person name="Jouanno E."/>
            <person name="Montfort J."/>
            <person name="Zahm M."/>
            <person name="Cabau C."/>
            <person name="Klopp C."/>
            <person name="Iampietro C."/>
            <person name="Roques C."/>
            <person name="Bouchez O."/>
            <person name="Castinel A."/>
            <person name="Donnadieu C."/>
            <person name="Parrinello H."/>
            <person name="Poncet C."/>
            <person name="Belmonte E."/>
            <person name="Gautier V."/>
            <person name="Avarre J.-C."/>
            <person name="Dugue R."/>
            <person name="Gustiano R."/>
            <person name="Ha T.T.T."/>
            <person name="Campet M."/>
            <person name="Sriphairoj K."/>
            <person name="Ribolli J."/>
            <person name="de Almeida F.L."/>
            <person name="Desvignes T."/>
            <person name="Postlethwait J.H."/>
            <person name="Bucao C.F."/>
            <person name="Robinson-Rechavi M."/>
            <person name="Bobe J."/>
            <person name="Herpin A."/>
            <person name="Guiguen Y."/>
        </authorList>
    </citation>
    <scope>NUCLEOTIDE SEQUENCE [LARGE SCALE GENOMIC DNA]</scope>
    <source>
        <strain evidence="1">YG-Dec2019</strain>
    </source>
</reference>
<sequence>MMMMPFKQWLALYTFTVPRSLTPVLPRYKVNCAEVHTSLSANTAQQTHHTACCYSPPLGVCLF</sequence>
<evidence type="ECO:0000313" key="2">
    <source>
        <dbReference type="Proteomes" id="UP000829447"/>
    </source>
</evidence>
<evidence type="ECO:0000313" key="1">
    <source>
        <dbReference type="EMBL" id="MCI4374790.1"/>
    </source>
</evidence>
<protein>
    <submittedName>
        <fullName evidence="1">Uncharacterized protein</fullName>
    </submittedName>
</protein>
<comment type="caution">
    <text evidence="1">The sequence shown here is derived from an EMBL/GenBank/DDBJ whole genome shotgun (WGS) entry which is preliminary data.</text>
</comment>